<keyword evidence="5 8" id="KW-1133">Transmembrane helix</keyword>
<dbReference type="AlphaFoldDB" id="A0A9W9SKG5"/>
<evidence type="ECO:0000256" key="3">
    <source>
        <dbReference type="ARBA" id="ARBA00022448"/>
    </source>
</evidence>
<dbReference type="Proteomes" id="UP001147782">
    <property type="component" value="Unassembled WGS sequence"/>
</dbReference>
<evidence type="ECO:0000256" key="5">
    <source>
        <dbReference type="ARBA" id="ARBA00022989"/>
    </source>
</evidence>
<keyword evidence="3" id="KW-0813">Transport</keyword>
<dbReference type="RefSeq" id="XP_056557418.1">
    <property type="nucleotide sequence ID" value="XM_056695206.1"/>
</dbReference>
<dbReference type="InterPro" id="IPR050360">
    <property type="entry name" value="MFS_Sugar_Transporters"/>
</dbReference>
<reference evidence="10" key="2">
    <citation type="journal article" date="2023" name="IMA Fungus">
        <title>Comparative genomic study of the Penicillium genus elucidates a diverse pangenome and 15 lateral gene transfer events.</title>
        <authorList>
            <person name="Petersen C."/>
            <person name="Sorensen T."/>
            <person name="Nielsen M.R."/>
            <person name="Sondergaard T.E."/>
            <person name="Sorensen J.L."/>
            <person name="Fitzpatrick D.A."/>
            <person name="Frisvad J.C."/>
            <person name="Nielsen K.L."/>
        </authorList>
    </citation>
    <scope>NUCLEOTIDE SEQUENCE</scope>
    <source>
        <strain evidence="10">IBT 29864</strain>
    </source>
</reference>
<feature type="transmembrane region" description="Helical" evidence="8">
    <location>
        <begin position="160"/>
        <end position="187"/>
    </location>
</feature>
<dbReference type="OrthoDB" id="4144250at2759"/>
<evidence type="ECO:0000256" key="1">
    <source>
        <dbReference type="ARBA" id="ARBA00004141"/>
    </source>
</evidence>
<evidence type="ECO:0000256" key="8">
    <source>
        <dbReference type="SAM" id="Phobius"/>
    </source>
</evidence>
<dbReference type="GO" id="GO:0005351">
    <property type="term" value="F:carbohydrate:proton symporter activity"/>
    <property type="evidence" value="ECO:0007669"/>
    <property type="project" value="TreeGrafter"/>
</dbReference>
<evidence type="ECO:0000259" key="9">
    <source>
        <dbReference type="PROSITE" id="PS50850"/>
    </source>
</evidence>
<feature type="domain" description="Major facilitator superfamily (MFS) profile" evidence="9">
    <location>
        <begin position="33"/>
        <end position="469"/>
    </location>
</feature>
<comment type="subcellular location">
    <subcellularLocation>
        <location evidence="1">Membrane</location>
        <topology evidence="1">Multi-pass membrane protein</topology>
    </subcellularLocation>
</comment>
<keyword evidence="11" id="KW-1185">Reference proteome</keyword>
<dbReference type="InterPro" id="IPR005829">
    <property type="entry name" value="Sugar_transporter_CS"/>
</dbReference>
<protein>
    <recommendedName>
        <fullName evidence="9">Major facilitator superfamily (MFS) profile domain-containing protein</fullName>
    </recommendedName>
</protein>
<evidence type="ECO:0000313" key="10">
    <source>
        <dbReference type="EMBL" id="KAJ5379847.1"/>
    </source>
</evidence>
<feature type="transmembrane region" description="Helical" evidence="8">
    <location>
        <begin position="70"/>
        <end position="90"/>
    </location>
</feature>
<dbReference type="FunFam" id="1.20.1250.20:FF:000134">
    <property type="entry name" value="MFS sugar transporter protein"/>
    <property type="match status" value="1"/>
</dbReference>
<dbReference type="Pfam" id="PF00083">
    <property type="entry name" value="Sugar_tr"/>
    <property type="match status" value="1"/>
</dbReference>
<dbReference type="InterPro" id="IPR005828">
    <property type="entry name" value="MFS_sugar_transport-like"/>
</dbReference>
<feature type="transmembrane region" description="Helical" evidence="8">
    <location>
        <begin position="417"/>
        <end position="434"/>
    </location>
</feature>
<sequence>MSGTAQTTDYRLIPNNTHKWWFLDPCLRWNMLHCMGLCGAMFFNGYDGSLFNGLQSISEWTEYFNHPSSTILGLMNSAGFLPGCLASFFGDAMQHFFGKRTTVWVSSVIALVGVIVISVSTSVGMFCGGRAIMGFGTSAALAVAPAHLQEIAHPRYRAPVSAFFTAIYYLAAIISSAVCLGCLGIVGEMAWRIPAWLQVCGPSVTLILTATMPESPRWLVRNRRLEDARKVLVKYHANGLEDDPLVDYEFREICAAIEEEQNAKQIKYTDFLRTPGNRHRLMILIVQGISMNWVGNGIISYYLSPILTSLGITSTREQLTILTCLHVWNLIIATSASVFIDKAGRRPLWLSATAGQLLSLVAVMGLSAAYSHGVEKAGVAVIPFFFIFYGSYDIAYSPMSYSYPVEILTFSMRTKGAAIYITISTLAVALNTWVNPIALAALAWKYYGVYIAINAVLIVIIYLGFPETKNRTIEEVAIIFDGDRAIAEAYNASGENGDARSSSIEIREESEAKE</sequence>
<comment type="similarity">
    <text evidence="2">Belongs to the major facilitator superfamily. Sugar transporter (TC 2.A.1.1) family.</text>
</comment>
<dbReference type="InterPro" id="IPR036259">
    <property type="entry name" value="MFS_trans_sf"/>
</dbReference>
<reference evidence="10" key="1">
    <citation type="submission" date="2022-11" db="EMBL/GenBank/DDBJ databases">
        <authorList>
            <person name="Petersen C."/>
        </authorList>
    </citation>
    <scope>NUCLEOTIDE SEQUENCE</scope>
    <source>
        <strain evidence="10">IBT 29864</strain>
    </source>
</reference>
<feature type="region of interest" description="Disordered" evidence="7">
    <location>
        <begin position="493"/>
        <end position="514"/>
    </location>
</feature>
<dbReference type="EMBL" id="JAPZBS010000002">
    <property type="protein sequence ID" value="KAJ5379847.1"/>
    <property type="molecule type" value="Genomic_DNA"/>
</dbReference>
<evidence type="ECO:0000313" key="11">
    <source>
        <dbReference type="Proteomes" id="UP001147782"/>
    </source>
</evidence>
<accession>A0A9W9SKG5</accession>
<keyword evidence="4 8" id="KW-0812">Transmembrane</keyword>
<proteinExistence type="inferred from homology"/>
<dbReference type="SUPFAM" id="SSF103473">
    <property type="entry name" value="MFS general substrate transporter"/>
    <property type="match status" value="1"/>
</dbReference>
<organism evidence="10 11">
    <name type="scientific">Penicillium cataractarum</name>
    <dbReference type="NCBI Taxonomy" id="2100454"/>
    <lineage>
        <taxon>Eukaryota</taxon>
        <taxon>Fungi</taxon>
        <taxon>Dikarya</taxon>
        <taxon>Ascomycota</taxon>
        <taxon>Pezizomycotina</taxon>
        <taxon>Eurotiomycetes</taxon>
        <taxon>Eurotiomycetidae</taxon>
        <taxon>Eurotiales</taxon>
        <taxon>Aspergillaceae</taxon>
        <taxon>Penicillium</taxon>
    </lineage>
</organism>
<dbReference type="InterPro" id="IPR020846">
    <property type="entry name" value="MFS_dom"/>
</dbReference>
<feature type="transmembrane region" description="Helical" evidence="8">
    <location>
        <begin position="347"/>
        <end position="371"/>
    </location>
</feature>
<evidence type="ECO:0000256" key="7">
    <source>
        <dbReference type="SAM" id="MobiDB-lite"/>
    </source>
</evidence>
<keyword evidence="6 8" id="KW-0472">Membrane</keyword>
<gene>
    <name evidence="10" type="ORF">N7496_002275</name>
</gene>
<dbReference type="Gene3D" id="1.20.1250.20">
    <property type="entry name" value="MFS general substrate transporter like domains"/>
    <property type="match status" value="1"/>
</dbReference>
<dbReference type="GeneID" id="81434383"/>
<feature type="compositionally biased region" description="Basic and acidic residues" evidence="7">
    <location>
        <begin position="505"/>
        <end position="514"/>
    </location>
</feature>
<feature type="transmembrane region" description="Helical" evidence="8">
    <location>
        <begin position="446"/>
        <end position="465"/>
    </location>
</feature>
<dbReference type="PROSITE" id="PS00216">
    <property type="entry name" value="SUGAR_TRANSPORT_1"/>
    <property type="match status" value="1"/>
</dbReference>
<feature type="transmembrane region" description="Helical" evidence="8">
    <location>
        <begin position="319"/>
        <end position="340"/>
    </location>
</feature>
<evidence type="ECO:0000256" key="2">
    <source>
        <dbReference type="ARBA" id="ARBA00010992"/>
    </source>
</evidence>
<feature type="transmembrane region" description="Helical" evidence="8">
    <location>
        <begin position="102"/>
        <end position="125"/>
    </location>
</feature>
<evidence type="ECO:0000256" key="4">
    <source>
        <dbReference type="ARBA" id="ARBA00022692"/>
    </source>
</evidence>
<dbReference type="PANTHER" id="PTHR48022">
    <property type="entry name" value="PLASTIDIC GLUCOSE TRANSPORTER 4"/>
    <property type="match status" value="1"/>
</dbReference>
<name>A0A9W9SKG5_9EURO</name>
<feature type="transmembrane region" description="Helical" evidence="8">
    <location>
        <begin position="281"/>
        <end position="299"/>
    </location>
</feature>
<feature type="transmembrane region" description="Helical" evidence="8">
    <location>
        <begin position="377"/>
        <end position="396"/>
    </location>
</feature>
<dbReference type="PANTHER" id="PTHR48022:SF52">
    <property type="entry name" value="SUGAR TRANSPORTER, PUTATIVE-RELATED"/>
    <property type="match status" value="1"/>
</dbReference>
<dbReference type="PROSITE" id="PS50850">
    <property type="entry name" value="MFS"/>
    <property type="match status" value="1"/>
</dbReference>
<dbReference type="GO" id="GO:0016020">
    <property type="term" value="C:membrane"/>
    <property type="evidence" value="ECO:0007669"/>
    <property type="project" value="UniProtKB-SubCell"/>
</dbReference>
<comment type="caution">
    <text evidence="10">The sequence shown here is derived from an EMBL/GenBank/DDBJ whole genome shotgun (WGS) entry which is preliminary data.</text>
</comment>
<evidence type="ECO:0000256" key="6">
    <source>
        <dbReference type="ARBA" id="ARBA00023136"/>
    </source>
</evidence>